<dbReference type="GO" id="GO:0004563">
    <property type="term" value="F:beta-N-acetylhexosaminidase activity"/>
    <property type="evidence" value="ECO:0007669"/>
    <property type="project" value="UniProtKB-EC"/>
</dbReference>
<evidence type="ECO:0000256" key="5">
    <source>
        <dbReference type="ARBA" id="ARBA00023295"/>
    </source>
</evidence>
<comment type="caution">
    <text evidence="9">The sequence shown here is derived from an EMBL/GenBank/DDBJ whole genome shotgun (WGS) entry which is preliminary data.</text>
</comment>
<dbReference type="GO" id="GO:0005975">
    <property type="term" value="P:carbohydrate metabolic process"/>
    <property type="evidence" value="ECO:0007669"/>
    <property type="project" value="InterPro"/>
</dbReference>
<dbReference type="PANTHER" id="PTHR30480:SF13">
    <property type="entry name" value="BETA-HEXOSAMINIDASE"/>
    <property type="match status" value="1"/>
</dbReference>
<dbReference type="AlphaFoldDB" id="A0A512CDI5"/>
<evidence type="ECO:0000256" key="6">
    <source>
        <dbReference type="SAM" id="MobiDB-lite"/>
    </source>
</evidence>
<dbReference type="RefSeq" id="WP_308484444.1">
    <property type="nucleotide sequence ID" value="NZ_BJYV01000014.1"/>
</dbReference>
<gene>
    <name evidence="9" type="ORF">CQA01_27960</name>
</gene>
<dbReference type="SUPFAM" id="SSF51445">
    <property type="entry name" value="(Trans)glycosidases"/>
    <property type="match status" value="1"/>
</dbReference>
<feature type="region of interest" description="Disordered" evidence="6">
    <location>
        <begin position="946"/>
        <end position="967"/>
    </location>
</feature>
<protein>
    <recommendedName>
        <fullName evidence="3">beta-N-acetylhexosaminidase</fullName>
        <ecNumber evidence="3">3.2.1.52</ecNumber>
    </recommendedName>
</protein>
<evidence type="ECO:0000256" key="4">
    <source>
        <dbReference type="ARBA" id="ARBA00022801"/>
    </source>
</evidence>
<comment type="catalytic activity">
    <reaction evidence="1">
        <text>Hydrolysis of terminal non-reducing N-acetyl-D-hexosamine residues in N-acetyl-beta-D-hexosaminides.</text>
        <dbReference type="EC" id="3.2.1.52"/>
    </reaction>
</comment>
<feature type="domain" description="Glycoside hydrolase family 3 N-terminal" evidence="8">
    <location>
        <begin position="90"/>
        <end position="404"/>
    </location>
</feature>
<dbReference type="InterPro" id="IPR017853">
    <property type="entry name" value="GH"/>
</dbReference>
<dbReference type="SUPFAM" id="SSF56601">
    <property type="entry name" value="beta-lactamase/transpeptidase-like"/>
    <property type="match status" value="1"/>
</dbReference>
<dbReference type="EC" id="3.2.1.52" evidence="3"/>
<dbReference type="Proteomes" id="UP000321301">
    <property type="component" value="Unassembled WGS sequence"/>
</dbReference>
<name>A0A512CDI5_9BACT</name>
<dbReference type="PRINTS" id="PR00133">
    <property type="entry name" value="GLHYDRLASE3"/>
</dbReference>
<dbReference type="InterPro" id="IPR001764">
    <property type="entry name" value="Glyco_hydro_3_N"/>
</dbReference>
<feature type="domain" description="Beta-lactamase-related" evidence="7">
    <location>
        <begin position="649"/>
        <end position="1001"/>
    </location>
</feature>
<dbReference type="Gene3D" id="3.20.20.300">
    <property type="entry name" value="Glycoside hydrolase, family 3, N-terminal domain"/>
    <property type="match status" value="1"/>
</dbReference>
<dbReference type="InterPro" id="IPR001466">
    <property type="entry name" value="Beta-lactam-related"/>
</dbReference>
<dbReference type="InterPro" id="IPR036962">
    <property type="entry name" value="Glyco_hydro_3_N_sf"/>
</dbReference>
<dbReference type="EMBL" id="BJYV01000014">
    <property type="protein sequence ID" value="GEO22262.1"/>
    <property type="molecule type" value="Genomic_DNA"/>
</dbReference>
<dbReference type="InterPro" id="IPR019800">
    <property type="entry name" value="Glyco_hydro_3_AS"/>
</dbReference>
<dbReference type="InterPro" id="IPR050226">
    <property type="entry name" value="NagZ_Beta-hexosaminidase"/>
</dbReference>
<keyword evidence="5" id="KW-0326">Glycosidase</keyword>
<comment type="similarity">
    <text evidence="2">Belongs to the glycosyl hydrolase 3 family.</text>
</comment>
<dbReference type="PANTHER" id="PTHR30480">
    <property type="entry name" value="BETA-HEXOSAMINIDASE-RELATED"/>
    <property type="match status" value="1"/>
</dbReference>
<evidence type="ECO:0000313" key="10">
    <source>
        <dbReference type="Proteomes" id="UP000321301"/>
    </source>
</evidence>
<evidence type="ECO:0000313" key="9">
    <source>
        <dbReference type="EMBL" id="GEO22262.1"/>
    </source>
</evidence>
<dbReference type="InterPro" id="IPR012338">
    <property type="entry name" value="Beta-lactam/transpept-like"/>
</dbReference>
<evidence type="ECO:0000256" key="3">
    <source>
        <dbReference type="ARBA" id="ARBA00012663"/>
    </source>
</evidence>
<accession>A0A512CDI5</accession>
<dbReference type="GO" id="GO:0009254">
    <property type="term" value="P:peptidoglycan turnover"/>
    <property type="evidence" value="ECO:0007669"/>
    <property type="project" value="TreeGrafter"/>
</dbReference>
<dbReference type="InterPro" id="IPR036881">
    <property type="entry name" value="Glyco_hydro_3_C_sf"/>
</dbReference>
<dbReference type="Gene3D" id="3.40.50.1700">
    <property type="entry name" value="Glycoside hydrolase family 3 C-terminal domain"/>
    <property type="match status" value="1"/>
</dbReference>
<dbReference type="Pfam" id="PF00144">
    <property type="entry name" value="Beta-lactamase"/>
    <property type="match status" value="1"/>
</dbReference>
<sequence>MRSDKIGIFQLKLIAFESMTNNRKSTGSSFGGGNPPKKQSLLAVAKKGLLILILLSMNMVALYAQHQRPPFLAEKYDHWADSVLSTLTPEQRIAQLIMIPAYSNKDKVHVDSIAGLVEKYGVGGIIFFQGGPVRQAHMINQFQQLSKVPLMVSLDGEWGLKMRLDSTVRYPYQMALGGLNDESLIYDMGAEVARQAKRAGITVNFAPVVDVNNNANNPVIGFRSFGEEKENVTSKSLAYMKGMQDNGLLASAKHFPGHGDTEVDSHYGLPVLNFSKRRLKDLELYPFQKLMDQGLGSIMVAHMEIPVLDSAENSPSSLSKPIVTDLLKNEMGYEGLIFTDALNMQAVAKYYPPGKVDAKALVAGNDMLLNTMNVSAAITEIKAALGRGEISQEEIDKRVIKVLKAKAWLGLDKWQPVETDHLIADLNNSEANFLAEKLTKASLTLLRNEEQVLPIKGLANTKIASLSIGTNQRTEFQHYLDRYSPMDHFIFPKEGSVDDINALKERLSGHQLVLVGIHGLGIREGNNNFGISPEMETLLRSLIESHTVIVSVFGNVYSLGKIQGLENAAGVIAAYQETSLTQDLTAQMIFGGIGVSGKLPVTINNVFSRGDGLTLEGGIRMAYTSPEGVGLASRDLDGIDSMMQMAIKIKAIPGGQVLMSKEGKVFYHKAFGYHTYDSLQEVRVDDLYDLASITKISTSLAAFMHLKGRGEFDENQTLGHYLKAARGTNKENLVYKDILTHQARLRSWIPFWMSTVRKNGSFKWYTMKMDSSRRFPIKVADKLYIHRKYDRKIYKEIFSSPLNAEPGYVYSDLSFILAPKVVEEITGKDFYSYLEENLYKPLGAGTLTYNPYLNFEMDRIVPTEYDSAFRKQLLHGTVHDEGAAMLGGVSGHAGLFGTSNDLAKLMHLYLYDGLYAEEQLIASGVVHEYSKCVFCEEGNYRGMGFDRANKPGDPNGNAAPSASEKSFGHSGFTGTYTWIDPENEIVYVFLSNRVNPTRENRNIYKLNVRTNIMEEVYKAMEKAKLREQH</sequence>
<evidence type="ECO:0000256" key="1">
    <source>
        <dbReference type="ARBA" id="ARBA00001231"/>
    </source>
</evidence>
<keyword evidence="10" id="KW-1185">Reference proteome</keyword>
<evidence type="ECO:0000259" key="8">
    <source>
        <dbReference type="Pfam" id="PF00933"/>
    </source>
</evidence>
<organism evidence="9 10">
    <name type="scientific">Cyclobacterium qasimii</name>
    <dbReference type="NCBI Taxonomy" id="1350429"/>
    <lineage>
        <taxon>Bacteria</taxon>
        <taxon>Pseudomonadati</taxon>
        <taxon>Bacteroidota</taxon>
        <taxon>Cytophagia</taxon>
        <taxon>Cytophagales</taxon>
        <taxon>Cyclobacteriaceae</taxon>
        <taxon>Cyclobacterium</taxon>
    </lineage>
</organism>
<proteinExistence type="inferred from homology"/>
<evidence type="ECO:0000259" key="7">
    <source>
        <dbReference type="Pfam" id="PF00144"/>
    </source>
</evidence>
<reference evidence="9 10" key="1">
    <citation type="submission" date="2019-07" db="EMBL/GenBank/DDBJ databases">
        <title>Whole genome shotgun sequence of Cyclobacterium qasimii NBRC 106168.</title>
        <authorList>
            <person name="Hosoyama A."/>
            <person name="Uohara A."/>
            <person name="Ohji S."/>
            <person name="Ichikawa N."/>
        </authorList>
    </citation>
    <scope>NUCLEOTIDE SEQUENCE [LARGE SCALE GENOMIC DNA]</scope>
    <source>
        <strain evidence="9 10">NBRC 106168</strain>
    </source>
</reference>
<dbReference type="Gene3D" id="3.40.710.10">
    <property type="entry name" value="DD-peptidase/beta-lactamase superfamily"/>
    <property type="match status" value="1"/>
</dbReference>
<evidence type="ECO:0000256" key="2">
    <source>
        <dbReference type="ARBA" id="ARBA00005336"/>
    </source>
</evidence>
<dbReference type="PROSITE" id="PS00775">
    <property type="entry name" value="GLYCOSYL_HYDROL_F3"/>
    <property type="match status" value="1"/>
</dbReference>
<keyword evidence="4" id="KW-0378">Hydrolase</keyword>
<dbReference type="Pfam" id="PF00933">
    <property type="entry name" value="Glyco_hydro_3"/>
    <property type="match status" value="1"/>
</dbReference>
<dbReference type="SUPFAM" id="SSF52279">
    <property type="entry name" value="Beta-D-glucan exohydrolase, C-terminal domain"/>
    <property type="match status" value="1"/>
</dbReference>